<comment type="caution">
    <text evidence="14">The sequence shown here is derived from an EMBL/GenBank/DDBJ whole genome shotgun (WGS) entry which is preliminary data.</text>
</comment>
<feature type="transmembrane region" description="Helical" evidence="11">
    <location>
        <begin position="544"/>
        <end position="566"/>
    </location>
</feature>
<feature type="domain" description="Palmitoyltransferase DHHC" evidence="13">
    <location>
        <begin position="454"/>
        <end position="580"/>
    </location>
</feature>
<keyword evidence="6" id="KW-0564">Palmitate</keyword>
<evidence type="ECO:0000256" key="6">
    <source>
        <dbReference type="ARBA" id="ARBA00023139"/>
    </source>
</evidence>
<comment type="domain">
    <text evidence="11">The DHHC domain is required for palmitoyltransferase activity.</text>
</comment>
<feature type="transmembrane region" description="Helical" evidence="11">
    <location>
        <begin position="384"/>
        <end position="405"/>
    </location>
</feature>
<keyword evidence="4 11" id="KW-1133">Transmembrane helix</keyword>
<dbReference type="EMBL" id="JAPDFR010000003">
    <property type="protein sequence ID" value="KAK0387785.1"/>
    <property type="molecule type" value="Genomic_DNA"/>
</dbReference>
<evidence type="ECO:0000313" key="14">
    <source>
        <dbReference type="EMBL" id="KAK0387785.1"/>
    </source>
</evidence>
<dbReference type="GO" id="GO:0006612">
    <property type="term" value="P:protein targeting to membrane"/>
    <property type="evidence" value="ECO:0007669"/>
    <property type="project" value="TreeGrafter"/>
</dbReference>
<evidence type="ECO:0000256" key="3">
    <source>
        <dbReference type="ARBA" id="ARBA00022692"/>
    </source>
</evidence>
<evidence type="ECO:0000256" key="4">
    <source>
        <dbReference type="ARBA" id="ARBA00022989"/>
    </source>
</evidence>
<keyword evidence="3 11" id="KW-0812">Transmembrane</keyword>
<dbReference type="Pfam" id="PF01529">
    <property type="entry name" value="DHHC"/>
    <property type="match status" value="1"/>
</dbReference>
<evidence type="ECO:0000256" key="1">
    <source>
        <dbReference type="ARBA" id="ARBA00004127"/>
    </source>
</evidence>
<feature type="compositionally biased region" description="Polar residues" evidence="12">
    <location>
        <begin position="76"/>
        <end position="89"/>
    </location>
</feature>
<dbReference type="GO" id="GO:0019706">
    <property type="term" value="F:protein-cysteine S-palmitoyltransferase activity"/>
    <property type="evidence" value="ECO:0007669"/>
    <property type="project" value="UniProtKB-EC"/>
</dbReference>
<gene>
    <name evidence="14" type="ORF">NLU13_4030</name>
</gene>
<evidence type="ECO:0000256" key="2">
    <source>
        <dbReference type="ARBA" id="ARBA00022679"/>
    </source>
</evidence>
<dbReference type="EC" id="2.3.1.225" evidence="11"/>
<keyword evidence="5 11" id="KW-0472">Membrane</keyword>
<feature type="transmembrane region" description="Helical" evidence="11">
    <location>
        <begin position="499"/>
        <end position="524"/>
    </location>
</feature>
<feature type="compositionally biased region" description="Polar residues" evidence="12">
    <location>
        <begin position="97"/>
        <end position="111"/>
    </location>
</feature>
<evidence type="ECO:0000256" key="11">
    <source>
        <dbReference type="RuleBase" id="RU079119"/>
    </source>
</evidence>
<dbReference type="PANTHER" id="PTHR22883">
    <property type="entry name" value="ZINC FINGER DHHC DOMAIN CONTAINING PROTEIN"/>
    <property type="match status" value="1"/>
</dbReference>
<dbReference type="GO" id="GO:0005794">
    <property type="term" value="C:Golgi apparatus"/>
    <property type="evidence" value="ECO:0007669"/>
    <property type="project" value="TreeGrafter"/>
</dbReference>
<evidence type="ECO:0000256" key="9">
    <source>
        <dbReference type="ARBA" id="ARBA00023463"/>
    </source>
</evidence>
<evidence type="ECO:0000259" key="13">
    <source>
        <dbReference type="Pfam" id="PF01529"/>
    </source>
</evidence>
<keyword evidence="7" id="KW-0449">Lipoprotein</keyword>
<feature type="compositionally biased region" description="Polar residues" evidence="12">
    <location>
        <begin position="122"/>
        <end position="141"/>
    </location>
</feature>
<dbReference type="PANTHER" id="PTHR22883:SF43">
    <property type="entry name" value="PALMITOYLTRANSFERASE APP"/>
    <property type="match status" value="1"/>
</dbReference>
<evidence type="ECO:0000256" key="5">
    <source>
        <dbReference type="ARBA" id="ARBA00023136"/>
    </source>
</evidence>
<evidence type="ECO:0000256" key="8">
    <source>
        <dbReference type="ARBA" id="ARBA00023315"/>
    </source>
</evidence>
<sequence length="667" mass="73953">MATNDGGERASTAVDDETYRSTQMPRTTNARPVSIISSRMTDIASDDGKEPPRPQSKATSRARSGADLTSRPGTARTGSSRATGRSQPRQFRRQYGSGISATRGNLNSSNVGAAGPAPSRTHVPSLTSNAFFKPMSSQRLQAQRAGSRPLTLTKPTRPENLDDTTTDFGGSVRRDSLTSTPIAEIQRNIGATDDAERPPPSRGTEMTEQETLDRITANTSPTHGHYPGGSTTDSLRPLQANADNNRHHLRVDVGNSYKGANIPSPIKSPRSFRSSFLLASKSEQGQNRSTDGAEKLSSNASSPNLQSAMRRNNAEVQSHTTATTQSRGRVYQYFDGNTVFCFGGRWQNSKQQPINIATGIFVITPCILFFIFEAPWLWKNISPAIPITVAYLTFICVSSFIHASVSDPGILPRNLHQFPPVDENEDPLRIGPSTVDWTQIKSTDASAAALEFPMKHCRTCNIWRPPRAHHCRMCDNCIEGHDHHCVWLNNCVGKRNYRYFFTFVTSATLLAIYIVATSFIQLFVYKSRENVSFSSAMNHFRVPFALVIVGILAFCYPAALMGYHVFLMARGETTREYINSHKFAKAERFRPFSQRSIFRNLIAVLCRPRPPTYYRFKTHHELGDQRLGSVRRGQRPRAGSQGLEMENVQPAESGFQGPVTLRGETQP</sequence>
<feature type="region of interest" description="Disordered" evidence="12">
    <location>
        <begin position="1"/>
        <end position="238"/>
    </location>
</feature>
<evidence type="ECO:0000313" key="15">
    <source>
        <dbReference type="Proteomes" id="UP001175261"/>
    </source>
</evidence>
<reference evidence="14" key="1">
    <citation type="submission" date="2022-10" db="EMBL/GenBank/DDBJ databases">
        <title>Determination and structural analysis of whole genome sequence of Sarocladium strictum F4-1.</title>
        <authorList>
            <person name="Hu L."/>
            <person name="Jiang Y."/>
        </authorList>
    </citation>
    <scope>NUCLEOTIDE SEQUENCE</scope>
    <source>
        <strain evidence="14">F4-1</strain>
    </source>
</reference>
<protein>
    <recommendedName>
        <fullName evidence="11">Palmitoyltransferase</fullName>
        <ecNumber evidence="11">2.3.1.225</ecNumber>
    </recommendedName>
</protein>
<evidence type="ECO:0000256" key="10">
    <source>
        <dbReference type="ARBA" id="ARBA00048048"/>
    </source>
</evidence>
<name>A0AA39L8F2_SARSR</name>
<comment type="similarity">
    <text evidence="9">Belongs to the DHHC palmitoyltransferase family. ERF2/ZDHHC9 subfamily.</text>
</comment>
<evidence type="ECO:0000256" key="7">
    <source>
        <dbReference type="ARBA" id="ARBA00023288"/>
    </source>
</evidence>
<feature type="transmembrane region" description="Helical" evidence="11">
    <location>
        <begin position="354"/>
        <end position="372"/>
    </location>
</feature>
<dbReference type="InterPro" id="IPR039859">
    <property type="entry name" value="PFA4/ZDH16/20/ERF2-like"/>
</dbReference>
<accession>A0AA39L8F2</accession>
<dbReference type="Proteomes" id="UP001175261">
    <property type="component" value="Unassembled WGS sequence"/>
</dbReference>
<dbReference type="AlphaFoldDB" id="A0AA39L8F2"/>
<keyword evidence="2 11" id="KW-0808">Transferase</keyword>
<feature type="region of interest" description="Disordered" evidence="12">
    <location>
        <begin position="625"/>
        <end position="667"/>
    </location>
</feature>
<dbReference type="InterPro" id="IPR001594">
    <property type="entry name" value="Palmitoyltrfase_DHHC"/>
</dbReference>
<organism evidence="14 15">
    <name type="scientific">Sarocladium strictum</name>
    <name type="common">Black bundle disease fungus</name>
    <name type="synonym">Acremonium strictum</name>
    <dbReference type="NCBI Taxonomy" id="5046"/>
    <lineage>
        <taxon>Eukaryota</taxon>
        <taxon>Fungi</taxon>
        <taxon>Dikarya</taxon>
        <taxon>Ascomycota</taxon>
        <taxon>Pezizomycotina</taxon>
        <taxon>Sordariomycetes</taxon>
        <taxon>Hypocreomycetidae</taxon>
        <taxon>Hypocreales</taxon>
        <taxon>Sarocladiaceae</taxon>
        <taxon>Sarocladium</taxon>
    </lineage>
</organism>
<keyword evidence="8 11" id="KW-0012">Acyltransferase</keyword>
<evidence type="ECO:0000256" key="12">
    <source>
        <dbReference type="SAM" id="MobiDB-lite"/>
    </source>
</evidence>
<dbReference type="PROSITE" id="PS50216">
    <property type="entry name" value="DHHC"/>
    <property type="match status" value="1"/>
</dbReference>
<keyword evidence="15" id="KW-1185">Reference proteome</keyword>
<comment type="catalytic activity">
    <reaction evidence="10 11">
        <text>L-cysteinyl-[protein] + hexadecanoyl-CoA = S-hexadecanoyl-L-cysteinyl-[protein] + CoA</text>
        <dbReference type="Rhea" id="RHEA:36683"/>
        <dbReference type="Rhea" id="RHEA-COMP:10131"/>
        <dbReference type="Rhea" id="RHEA-COMP:11032"/>
        <dbReference type="ChEBI" id="CHEBI:29950"/>
        <dbReference type="ChEBI" id="CHEBI:57287"/>
        <dbReference type="ChEBI" id="CHEBI:57379"/>
        <dbReference type="ChEBI" id="CHEBI:74151"/>
        <dbReference type="EC" id="2.3.1.225"/>
    </reaction>
</comment>
<feature type="region of interest" description="Disordered" evidence="12">
    <location>
        <begin position="281"/>
        <end position="323"/>
    </location>
</feature>
<comment type="subcellular location">
    <subcellularLocation>
        <location evidence="1">Endomembrane system</location>
        <topology evidence="1">Multi-pass membrane protein</topology>
    </subcellularLocation>
</comment>
<dbReference type="GO" id="GO:0005783">
    <property type="term" value="C:endoplasmic reticulum"/>
    <property type="evidence" value="ECO:0007669"/>
    <property type="project" value="TreeGrafter"/>
</dbReference>
<feature type="compositionally biased region" description="Polar residues" evidence="12">
    <location>
        <begin position="20"/>
        <end position="40"/>
    </location>
</feature>
<proteinExistence type="inferred from homology"/>